<dbReference type="Proteomes" id="UP000243579">
    <property type="component" value="Unassembled WGS sequence"/>
</dbReference>
<dbReference type="PANTHER" id="PTHR46586:SF5">
    <property type="match status" value="1"/>
</dbReference>
<dbReference type="AlphaFoldDB" id="A0A0A7CNE0"/>
<protein>
    <submittedName>
        <fullName evidence="2">Secreted protein</fullName>
    </submittedName>
</protein>
<keyword evidence="1" id="KW-0732">Signal</keyword>
<feature type="chain" id="PRO_5002026835" evidence="1">
    <location>
        <begin position="20"/>
        <end position="357"/>
    </location>
</feature>
<sequence length="357" mass="38977">MPITAAVLLTRDLLALVVAYQDGISEETAAPRDMLRSIDLSPLGELARQGAPSVLAYCAACKSVFQSVHDRLQGTDVFMRLRPSMRLTYYALVHGRVDMLHSANLASFRPHYDAKSPLWILPAFFGHIDVLEYLFKLDTVPFDLRTVWVAAGSGQLGVVRYLYGKGYSLHGVLHAACVNGHLDVAKFAESHERCEDLLVGTILLAAANGHVSTLSFLHDQGYDGFTAATAEAAARAGHLEVLRFLHTHRNEGCTPDALCAAASRGFLDVVVFLDEHYPLHSFDKAVQDAAKNGHGPVVTYLLRRHAHEINLQHLLNACKEGAGGPKVSAEVKRSCNIIAAEVKRLQRSPKKGPCLVQ</sequence>
<evidence type="ECO:0000313" key="2">
    <source>
        <dbReference type="EMBL" id="AIG56081.1"/>
    </source>
</evidence>
<accession>A0A0A7CNE0</accession>
<evidence type="ECO:0000256" key="1">
    <source>
        <dbReference type="SAM" id="SignalP"/>
    </source>
</evidence>
<feature type="signal peptide" evidence="1">
    <location>
        <begin position="1"/>
        <end position="19"/>
    </location>
</feature>
<dbReference type="SUPFAM" id="SSF48403">
    <property type="entry name" value="Ankyrin repeat"/>
    <property type="match status" value="1"/>
</dbReference>
<dbReference type="OrthoDB" id="72755at2759"/>
<dbReference type="Gene3D" id="1.25.40.20">
    <property type="entry name" value="Ankyrin repeat-containing domain"/>
    <property type="match status" value="2"/>
</dbReference>
<evidence type="ECO:0000313" key="3">
    <source>
        <dbReference type="EMBL" id="OQR88814.1"/>
    </source>
</evidence>
<reference evidence="2 4" key="1">
    <citation type="journal article" date="2014" name="Genome Biol. Evol.">
        <title>The secreted proteins of Achlya hypogyna and Thraustotheca clavata identify the ancestral oomycete secretome and reveal gene acquisitions by horizontal gene transfer.</title>
        <authorList>
            <person name="Misner I."/>
            <person name="Blouin N."/>
            <person name="Leonard G."/>
            <person name="Richards T.A."/>
            <person name="Lane C.E."/>
        </authorList>
    </citation>
    <scope>NUCLEOTIDE SEQUENCE</scope>
    <source>
        <strain evidence="2 4">ATCC 48635</strain>
    </source>
</reference>
<dbReference type="InterPro" id="IPR036770">
    <property type="entry name" value="Ankyrin_rpt-contain_sf"/>
</dbReference>
<evidence type="ECO:0000313" key="4">
    <source>
        <dbReference type="Proteomes" id="UP000243579"/>
    </source>
</evidence>
<dbReference type="STRING" id="1202772.A0A0A7CNE0"/>
<name>A0A0A7CNE0_ACHHY</name>
<keyword evidence="4" id="KW-1185">Reference proteome</keyword>
<dbReference type="InterPro" id="IPR052050">
    <property type="entry name" value="SecEffector_AnkRepeat"/>
</dbReference>
<dbReference type="EMBL" id="KM038620">
    <property type="protein sequence ID" value="AIG56081.1"/>
    <property type="molecule type" value="Genomic_DNA"/>
</dbReference>
<organism evidence="2">
    <name type="scientific">Achlya hypogyna</name>
    <name type="common">Oomycete</name>
    <name type="synonym">Protoachlya hypogyna</name>
    <dbReference type="NCBI Taxonomy" id="1202772"/>
    <lineage>
        <taxon>Eukaryota</taxon>
        <taxon>Sar</taxon>
        <taxon>Stramenopiles</taxon>
        <taxon>Oomycota</taxon>
        <taxon>Saprolegniomycetes</taxon>
        <taxon>Saprolegniales</taxon>
        <taxon>Achlyaceae</taxon>
        <taxon>Achlya</taxon>
    </lineage>
</organism>
<dbReference type="EMBL" id="JNBR01001070">
    <property type="protein sequence ID" value="OQR88814.1"/>
    <property type="molecule type" value="Genomic_DNA"/>
</dbReference>
<dbReference type="PANTHER" id="PTHR46586">
    <property type="entry name" value="ANKYRIN REPEAT-CONTAINING PROTEIN"/>
    <property type="match status" value="1"/>
</dbReference>
<proteinExistence type="predicted"/>
<gene>
    <name evidence="3" type="ORF">ACHHYP_06620</name>
</gene>